<sequence>MGFDRFYGARPLKRALYEMVEDKLAELILEDQIKENDSVAFVVENNEIVPKIQ</sequence>
<keyword evidence="1" id="KW-0547">Nucleotide-binding</keyword>
<evidence type="ECO:0000313" key="4">
    <source>
        <dbReference type="EMBL" id="EQD89290.1"/>
    </source>
</evidence>
<protein>
    <submittedName>
        <fullName evidence="4">C-terminal, D2-small domain, of ClpB family protein</fullName>
    </submittedName>
</protein>
<dbReference type="AlphaFoldDB" id="T2SAH1"/>
<feature type="domain" description="Clp ATPase C-terminal" evidence="3">
    <location>
        <begin position="2"/>
        <end position="40"/>
    </location>
</feature>
<evidence type="ECO:0000313" key="5">
    <source>
        <dbReference type="Proteomes" id="UP000015816"/>
    </source>
</evidence>
<dbReference type="EMBL" id="AVNI01000002">
    <property type="protein sequence ID" value="EQD89290.1"/>
    <property type="molecule type" value="Genomic_DNA"/>
</dbReference>
<evidence type="ECO:0000256" key="1">
    <source>
        <dbReference type="ARBA" id="ARBA00022741"/>
    </source>
</evidence>
<evidence type="ECO:0000259" key="3">
    <source>
        <dbReference type="Pfam" id="PF10431"/>
    </source>
</evidence>
<name>T2SAH1_HELPX</name>
<reference evidence="4 5" key="1">
    <citation type="journal article" date="2013" name="Genome Announc.">
        <title>Genome Sequences of Three hpAfrica2 Strains of Helicobacter pylori.</title>
        <authorList>
            <person name="Duncan S.S."/>
            <person name="Bertoli M.T."/>
            <person name="Kersulyte D."/>
            <person name="Valk P.L."/>
            <person name="Tamma S."/>
            <person name="Segal I."/>
            <person name="McClain M.S."/>
            <person name="Cover T.L."/>
            <person name="Berg D.E."/>
        </authorList>
    </citation>
    <scope>NUCLEOTIDE SEQUENCE [LARGE SCALE GENOMIC DNA]</scope>
    <source>
        <strain evidence="4 5">SouthAfrica50</strain>
    </source>
</reference>
<dbReference type="Proteomes" id="UP000015816">
    <property type="component" value="Unassembled WGS sequence"/>
</dbReference>
<comment type="caution">
    <text evidence="4">The sequence shown here is derived from an EMBL/GenBank/DDBJ whole genome shotgun (WGS) entry which is preliminary data.</text>
</comment>
<organism evidence="4 5">
    <name type="scientific">Helicobacter pylori SouthAfrica50</name>
    <dbReference type="NCBI Taxonomy" id="1352357"/>
    <lineage>
        <taxon>Bacteria</taxon>
        <taxon>Pseudomonadati</taxon>
        <taxon>Campylobacterota</taxon>
        <taxon>Epsilonproteobacteria</taxon>
        <taxon>Campylobacterales</taxon>
        <taxon>Helicobacteraceae</taxon>
        <taxon>Helicobacter</taxon>
    </lineage>
</organism>
<dbReference type="PATRIC" id="fig|1352357.3.peg.1581"/>
<dbReference type="Pfam" id="PF10431">
    <property type="entry name" value="ClpB_D2-small"/>
    <property type="match status" value="1"/>
</dbReference>
<evidence type="ECO:0000256" key="2">
    <source>
        <dbReference type="ARBA" id="ARBA00022840"/>
    </source>
</evidence>
<dbReference type="InterPro" id="IPR019489">
    <property type="entry name" value="Clp_ATPase_C"/>
</dbReference>
<proteinExistence type="predicted"/>
<gene>
    <name evidence="4" type="ORF">HPSA50_1614</name>
</gene>
<accession>T2SAH1</accession>
<dbReference type="GO" id="GO:0005524">
    <property type="term" value="F:ATP binding"/>
    <property type="evidence" value="ECO:0007669"/>
    <property type="project" value="UniProtKB-KW"/>
</dbReference>
<dbReference type="Gene3D" id="1.10.8.60">
    <property type="match status" value="1"/>
</dbReference>
<keyword evidence="2" id="KW-0067">ATP-binding</keyword>